<accession>A0A0R2FVC6</accession>
<dbReference type="Pfam" id="PF07949">
    <property type="entry name" value="YbbR"/>
    <property type="match status" value="3"/>
</dbReference>
<evidence type="ECO:0008006" key="5">
    <source>
        <dbReference type="Google" id="ProtNLM"/>
    </source>
</evidence>
<dbReference type="Proteomes" id="UP000051751">
    <property type="component" value="Unassembled WGS sequence"/>
</dbReference>
<comment type="caution">
    <text evidence="2">The sequence shown here is derived from an EMBL/GenBank/DDBJ whole genome shotgun (WGS) entry which is preliminary data.</text>
</comment>
<dbReference type="Gene3D" id="2.170.120.40">
    <property type="entry name" value="YbbR-like domain"/>
    <property type="match status" value="2"/>
</dbReference>
<evidence type="ECO:0000313" key="4">
    <source>
        <dbReference type="Proteomes" id="UP000051751"/>
    </source>
</evidence>
<dbReference type="STRING" id="81857.IV38_GL001888"/>
<proteinExistence type="predicted"/>
<dbReference type="OrthoDB" id="2139417at2"/>
<evidence type="ECO:0000313" key="1">
    <source>
        <dbReference type="EMBL" id="KRN27676.1"/>
    </source>
</evidence>
<protein>
    <recommendedName>
        <fullName evidence="5">YbbR like protein</fullName>
    </recommendedName>
</protein>
<dbReference type="RefSeq" id="WP_057770876.1">
    <property type="nucleotide sequence ID" value="NZ_JQAT01000006.1"/>
</dbReference>
<evidence type="ECO:0000313" key="2">
    <source>
        <dbReference type="EMBL" id="KRN30357.1"/>
    </source>
</evidence>
<name>A0A0R2FVC6_9LACO</name>
<dbReference type="PANTHER" id="PTHR37804">
    <property type="entry name" value="CDAA REGULATORY PROTEIN CDAR"/>
    <property type="match status" value="1"/>
</dbReference>
<dbReference type="AlphaFoldDB" id="A0A0R2FVC6"/>
<dbReference type="InterPro" id="IPR053154">
    <property type="entry name" value="c-di-AMP_regulator"/>
</dbReference>
<dbReference type="PANTHER" id="PTHR37804:SF1">
    <property type="entry name" value="CDAA REGULATORY PROTEIN CDAR"/>
    <property type="match status" value="1"/>
</dbReference>
<sequence>MKKFLTGPWLYRLLALFFALLLFAYVHTDRINTTRQTSSKSTEMLAQRSKSIKVPLQIDADTDRYYITGYPENVTVELTGPSALVTATSNTQNFRVVANLEKLKIGKHTVKLKQSGINKALTYKIKPSSVTVNIQKRQNRRFPIQVNYNKESLATNYTAGTPDLSSETAVVTGSQAEVDKVDQVVATVPMSRNTKKKVSREVMLQALDKKGNTVNAVLTPQTVHVALPIYLPSKKVSVKLTTKDNGVNGYTYTAESSTTKIRVYGARDVLDKLDSITIPVSVKDIKSKTTKTIKVPVPKDADHTDPQTIKVTIKATDAVATASVSSTN</sequence>
<gene>
    <name evidence="1" type="ORF">IV38_GL001888</name>
    <name evidence="2" type="ORF">IV40_GL001946</name>
</gene>
<dbReference type="Gene3D" id="2.170.120.30">
    <property type="match status" value="1"/>
</dbReference>
<dbReference type="EMBL" id="JQAZ01000007">
    <property type="protein sequence ID" value="KRN30357.1"/>
    <property type="molecule type" value="Genomic_DNA"/>
</dbReference>
<dbReference type="InterPro" id="IPR012505">
    <property type="entry name" value="YbbR"/>
</dbReference>
<dbReference type="PATRIC" id="fig|81857.3.peg.1914"/>
<evidence type="ECO:0000313" key="3">
    <source>
        <dbReference type="Proteomes" id="UP000051645"/>
    </source>
</evidence>
<keyword evidence="3" id="KW-1185">Reference proteome</keyword>
<dbReference type="Proteomes" id="UP000051645">
    <property type="component" value="Unassembled WGS sequence"/>
</dbReference>
<reference evidence="3 4" key="1">
    <citation type="journal article" date="2015" name="Genome Announc.">
        <title>Expanding the biotechnology potential of lactobacilli through comparative genomics of 213 strains and associated genera.</title>
        <authorList>
            <person name="Sun Z."/>
            <person name="Harris H.M."/>
            <person name="McCann A."/>
            <person name="Guo C."/>
            <person name="Argimon S."/>
            <person name="Zhang W."/>
            <person name="Yang X."/>
            <person name="Jeffery I.B."/>
            <person name="Cooney J.C."/>
            <person name="Kagawa T.F."/>
            <person name="Liu W."/>
            <person name="Song Y."/>
            <person name="Salvetti E."/>
            <person name="Wrobel A."/>
            <person name="Rasinkangas P."/>
            <person name="Parkhill J."/>
            <person name="Rea M.C."/>
            <person name="O'Sullivan O."/>
            <person name="Ritari J."/>
            <person name="Douillard F.P."/>
            <person name="Paul Ross R."/>
            <person name="Yang R."/>
            <person name="Briner A.E."/>
            <person name="Felis G.E."/>
            <person name="de Vos W.M."/>
            <person name="Barrangou R."/>
            <person name="Klaenhammer T.R."/>
            <person name="Caufield P.W."/>
            <person name="Cui Y."/>
            <person name="Zhang H."/>
            <person name="O'Toole P.W."/>
        </authorList>
    </citation>
    <scope>NUCLEOTIDE SEQUENCE [LARGE SCALE GENOMIC DNA]</scope>
    <source>
        <strain evidence="1 4">ATCC BAA-66</strain>
        <strain evidence="2 3">DSM 13344</strain>
    </source>
</reference>
<organism evidence="2 3">
    <name type="scientific">Lactobacillus selangorensis</name>
    <dbReference type="NCBI Taxonomy" id="81857"/>
    <lineage>
        <taxon>Bacteria</taxon>
        <taxon>Bacillati</taxon>
        <taxon>Bacillota</taxon>
        <taxon>Bacilli</taxon>
        <taxon>Lactobacillales</taxon>
        <taxon>Lactobacillaceae</taxon>
        <taxon>Lactobacillus</taxon>
    </lineage>
</organism>
<dbReference type="EMBL" id="JQAT01000006">
    <property type="protein sequence ID" value="KRN27676.1"/>
    <property type="molecule type" value="Genomic_DNA"/>
</dbReference>